<keyword evidence="5" id="KW-0186">Copper</keyword>
<dbReference type="InterPro" id="IPR052721">
    <property type="entry name" value="ET_Amicyanin"/>
</dbReference>
<evidence type="ECO:0000313" key="8">
    <source>
        <dbReference type="EMBL" id="AUN32481.1"/>
    </source>
</evidence>
<keyword evidence="6" id="KW-0732">Signal</keyword>
<feature type="binding site" evidence="5">
    <location>
        <position position="101"/>
    </location>
    <ligand>
        <name>Cu cation</name>
        <dbReference type="ChEBI" id="CHEBI:23378"/>
    </ligand>
</feature>
<dbReference type="InterPro" id="IPR002386">
    <property type="entry name" value="Amicyanin/Pseudoazurin"/>
</dbReference>
<keyword evidence="5" id="KW-0479">Metal-binding</keyword>
<comment type="cofactor">
    <cofactor evidence="5">
        <name>Cu cation</name>
        <dbReference type="ChEBI" id="CHEBI:23378"/>
    </cofactor>
    <text evidence="5">Binds 1 copper ion per subunit.</text>
</comment>
<evidence type="ECO:0000259" key="7">
    <source>
        <dbReference type="Pfam" id="PF13473"/>
    </source>
</evidence>
<feature type="binding site" evidence="5">
    <location>
        <position position="104"/>
    </location>
    <ligand>
        <name>Cu cation</name>
        <dbReference type="ChEBI" id="CHEBI:23378"/>
    </ligand>
</feature>
<evidence type="ECO:0000256" key="3">
    <source>
        <dbReference type="ARBA" id="ARBA00022764"/>
    </source>
</evidence>
<dbReference type="PRINTS" id="PR00155">
    <property type="entry name" value="AMICYANIN"/>
</dbReference>
<accession>A0A2K9NHD5</accession>
<evidence type="ECO:0000256" key="1">
    <source>
        <dbReference type="ARBA" id="ARBA00004418"/>
    </source>
</evidence>
<evidence type="ECO:0000313" key="9">
    <source>
        <dbReference type="Proteomes" id="UP000234752"/>
    </source>
</evidence>
<sequence length="115" mass="12622">MAMSRAWRKWAFTLAPVMGLGLLAGSSAAEDPFVIAQRDISFTPRAVTIKVGDQVTFRNEDPFGHNVYSPSMNGVFDIGLQDPGTETPVTFTAPGEFIIQCRIHPKMRAKVLVEP</sequence>
<feature type="chain" id="PRO_5014940627" evidence="6">
    <location>
        <begin position="30"/>
        <end position="115"/>
    </location>
</feature>
<dbReference type="OrthoDB" id="7306926at2"/>
<dbReference type="PANTHER" id="PTHR36507:SF1">
    <property type="entry name" value="BLL1555 PROTEIN"/>
    <property type="match status" value="1"/>
</dbReference>
<feature type="binding site" evidence="5">
    <location>
        <position position="65"/>
    </location>
    <ligand>
        <name>Cu cation</name>
        <dbReference type="ChEBI" id="CHEBI:23378"/>
    </ligand>
</feature>
<evidence type="ECO:0000256" key="2">
    <source>
        <dbReference type="ARBA" id="ARBA00022448"/>
    </source>
</evidence>
<dbReference type="EMBL" id="CP025612">
    <property type="protein sequence ID" value="AUN32481.1"/>
    <property type="molecule type" value="Genomic_DNA"/>
</dbReference>
<proteinExistence type="predicted"/>
<evidence type="ECO:0000256" key="6">
    <source>
        <dbReference type="SAM" id="SignalP"/>
    </source>
</evidence>
<gene>
    <name evidence="8" type="ORF">C0V82_19145</name>
</gene>
<comment type="subcellular location">
    <subcellularLocation>
        <location evidence="1">Periplasm</location>
    </subcellularLocation>
</comment>
<keyword evidence="9" id="KW-1185">Reference proteome</keyword>
<evidence type="ECO:0000256" key="5">
    <source>
        <dbReference type="PIRSR" id="PIRSR602386-1"/>
    </source>
</evidence>
<dbReference type="Pfam" id="PF13473">
    <property type="entry name" value="Cupredoxin_1"/>
    <property type="match status" value="1"/>
</dbReference>
<dbReference type="Proteomes" id="UP000234752">
    <property type="component" value="Chromosome eg_2"/>
</dbReference>
<dbReference type="Gene3D" id="2.60.40.420">
    <property type="entry name" value="Cupredoxins - blue copper proteins"/>
    <property type="match status" value="1"/>
</dbReference>
<keyword evidence="2" id="KW-0813">Transport</keyword>
<name>A0A2K9NHD5_9PROT</name>
<feature type="signal peptide" evidence="6">
    <location>
        <begin position="1"/>
        <end position="29"/>
    </location>
</feature>
<dbReference type="GO" id="GO:0005507">
    <property type="term" value="F:copper ion binding"/>
    <property type="evidence" value="ECO:0007669"/>
    <property type="project" value="InterPro"/>
</dbReference>
<keyword evidence="4" id="KW-0249">Electron transport</keyword>
<dbReference type="AlphaFoldDB" id="A0A2K9NHD5"/>
<dbReference type="KEGG" id="ncb:C0V82_19145"/>
<dbReference type="InterPro" id="IPR028096">
    <property type="entry name" value="EfeO_Cupredoxin"/>
</dbReference>
<dbReference type="InterPro" id="IPR008972">
    <property type="entry name" value="Cupredoxin"/>
</dbReference>
<protein>
    <submittedName>
        <fullName evidence="8">Methylamine utilization protein</fullName>
    </submittedName>
</protein>
<organism evidence="8 9">
    <name type="scientific">Niveispirillum cyanobacteriorum</name>
    <dbReference type="NCBI Taxonomy" id="1612173"/>
    <lineage>
        <taxon>Bacteria</taxon>
        <taxon>Pseudomonadati</taxon>
        <taxon>Pseudomonadota</taxon>
        <taxon>Alphaproteobacteria</taxon>
        <taxon>Rhodospirillales</taxon>
        <taxon>Azospirillaceae</taxon>
        <taxon>Niveispirillum</taxon>
    </lineage>
</organism>
<keyword evidence="3" id="KW-0574">Periplasm</keyword>
<dbReference type="GO" id="GO:0042597">
    <property type="term" value="C:periplasmic space"/>
    <property type="evidence" value="ECO:0007669"/>
    <property type="project" value="UniProtKB-SubCell"/>
</dbReference>
<dbReference type="PANTHER" id="PTHR36507">
    <property type="entry name" value="BLL1555 PROTEIN"/>
    <property type="match status" value="1"/>
</dbReference>
<dbReference type="SUPFAM" id="SSF49503">
    <property type="entry name" value="Cupredoxins"/>
    <property type="match status" value="1"/>
</dbReference>
<feature type="domain" description="EfeO-type cupredoxin-like" evidence="7">
    <location>
        <begin position="24"/>
        <end position="113"/>
    </location>
</feature>
<dbReference type="RefSeq" id="WP_102114016.1">
    <property type="nucleotide sequence ID" value="NZ_BMGN01000007.1"/>
</dbReference>
<evidence type="ECO:0000256" key="4">
    <source>
        <dbReference type="ARBA" id="ARBA00022982"/>
    </source>
</evidence>
<reference evidence="8 9" key="1">
    <citation type="submission" date="2017-12" db="EMBL/GenBank/DDBJ databases">
        <title>Genomes of bacteria within cyanobacterial aggregates.</title>
        <authorList>
            <person name="Cai H."/>
        </authorList>
    </citation>
    <scope>NUCLEOTIDE SEQUENCE [LARGE SCALE GENOMIC DNA]</scope>
    <source>
        <strain evidence="8 9">TH16</strain>
    </source>
</reference>
<dbReference type="GO" id="GO:0009055">
    <property type="term" value="F:electron transfer activity"/>
    <property type="evidence" value="ECO:0007669"/>
    <property type="project" value="InterPro"/>
</dbReference>